<dbReference type="SUPFAM" id="SSF52540">
    <property type="entry name" value="P-loop containing nucleoside triphosphate hydrolases"/>
    <property type="match status" value="1"/>
</dbReference>
<keyword evidence="6" id="KW-1185">Reference proteome</keyword>
<dbReference type="PANTHER" id="PTHR42781">
    <property type="entry name" value="SPERMIDINE/PUTRESCINE IMPORT ATP-BINDING PROTEIN POTA"/>
    <property type="match status" value="1"/>
</dbReference>
<dbReference type="InterPro" id="IPR003593">
    <property type="entry name" value="AAA+_ATPase"/>
</dbReference>
<evidence type="ECO:0000313" key="6">
    <source>
        <dbReference type="Proteomes" id="UP000505306"/>
    </source>
</evidence>
<dbReference type="AlphaFoldDB" id="A0A6G6GMY2"/>
<dbReference type="PROSITE" id="PS50893">
    <property type="entry name" value="ABC_TRANSPORTER_2"/>
    <property type="match status" value="1"/>
</dbReference>
<dbReference type="Gene3D" id="3.40.50.300">
    <property type="entry name" value="P-loop containing nucleotide triphosphate hydrolases"/>
    <property type="match status" value="1"/>
</dbReference>
<dbReference type="GO" id="GO:0005524">
    <property type="term" value="F:ATP binding"/>
    <property type="evidence" value="ECO:0007669"/>
    <property type="project" value="UniProtKB-KW"/>
</dbReference>
<keyword evidence="2" id="KW-0547">Nucleotide-binding</keyword>
<dbReference type="InterPro" id="IPR017871">
    <property type="entry name" value="ABC_transporter-like_CS"/>
</dbReference>
<dbReference type="InterPro" id="IPR050093">
    <property type="entry name" value="ABC_SmlMolc_Importer"/>
</dbReference>
<evidence type="ECO:0000259" key="4">
    <source>
        <dbReference type="PROSITE" id="PS50893"/>
    </source>
</evidence>
<dbReference type="GO" id="GO:0016887">
    <property type="term" value="F:ATP hydrolysis activity"/>
    <property type="evidence" value="ECO:0007669"/>
    <property type="project" value="InterPro"/>
</dbReference>
<reference evidence="5 6" key="1">
    <citation type="submission" date="2020-02" db="EMBL/GenBank/DDBJ databases">
        <title>Complete genome sequence of Flavobacteriaceae bacterium.</title>
        <authorList>
            <person name="Kim S.-J."/>
            <person name="Kim Y.-S."/>
            <person name="Kim K.-H."/>
        </authorList>
    </citation>
    <scope>NUCLEOTIDE SEQUENCE [LARGE SCALE GENOMIC DNA]</scope>
    <source>
        <strain evidence="5 6">RR4-40</strain>
    </source>
</reference>
<sequence>MLNVNIQSFKYPTTEKVILSQINFLLKNGEHLAILGESGCGKSTLLHLIYGLLNLDSGKITYNKTPLFGPSHNLIPGHTFMKLVSQEVNLMPYTSVEENVAEHLSRLDLTEDNNRVNELLETVQLLSYKNQKVQDLSGGQKQRVSLARALAKQPKILLLDEPFSSIDTFKKNALRRTLFRYLKKHSISCVMATHDANEALAFADTIALLENGTIIKYGAAKDVYDAADSVYEKGFFGEVSVIPSGIFSQEEQLLLPHELTISEEKTALKTLIENAYFQGSHYLVEGNFRGKKVYFNHPTLVTETQVYLKLSTHGK</sequence>
<evidence type="ECO:0000313" key="5">
    <source>
        <dbReference type="EMBL" id="QIE59850.1"/>
    </source>
</evidence>
<dbReference type="Pfam" id="PF00005">
    <property type="entry name" value="ABC_tran"/>
    <property type="match status" value="1"/>
</dbReference>
<dbReference type="InterPro" id="IPR027417">
    <property type="entry name" value="P-loop_NTPase"/>
</dbReference>
<proteinExistence type="predicted"/>
<evidence type="ECO:0000256" key="3">
    <source>
        <dbReference type="ARBA" id="ARBA00022840"/>
    </source>
</evidence>
<feature type="domain" description="ABC transporter" evidence="4">
    <location>
        <begin position="4"/>
        <end position="236"/>
    </location>
</feature>
<dbReference type="PANTHER" id="PTHR42781:SF4">
    <property type="entry name" value="SPERMIDINE_PUTRESCINE IMPORT ATP-BINDING PROTEIN POTA"/>
    <property type="match status" value="1"/>
</dbReference>
<dbReference type="InterPro" id="IPR003439">
    <property type="entry name" value="ABC_transporter-like_ATP-bd"/>
</dbReference>
<dbReference type="Proteomes" id="UP000505306">
    <property type="component" value="Chromosome"/>
</dbReference>
<keyword evidence="1" id="KW-0813">Transport</keyword>
<dbReference type="EMBL" id="CP049057">
    <property type="protein sequence ID" value="QIE59850.1"/>
    <property type="molecule type" value="Genomic_DNA"/>
</dbReference>
<dbReference type="SMART" id="SM00382">
    <property type="entry name" value="AAA"/>
    <property type="match status" value="1"/>
</dbReference>
<gene>
    <name evidence="5" type="ORF">G5B37_09810</name>
</gene>
<accession>A0A6G6GMY2</accession>
<protein>
    <submittedName>
        <fullName evidence="5">ATP-binding cassette domain-containing protein</fullName>
    </submittedName>
</protein>
<dbReference type="KEGG" id="mgel:G5B37_09810"/>
<dbReference type="PROSITE" id="PS00211">
    <property type="entry name" value="ABC_TRANSPORTER_1"/>
    <property type="match status" value="1"/>
</dbReference>
<evidence type="ECO:0000256" key="1">
    <source>
        <dbReference type="ARBA" id="ARBA00022448"/>
    </source>
</evidence>
<organism evidence="5 6">
    <name type="scientific">Rasiella rasia</name>
    <dbReference type="NCBI Taxonomy" id="2744027"/>
    <lineage>
        <taxon>Bacteria</taxon>
        <taxon>Pseudomonadati</taxon>
        <taxon>Bacteroidota</taxon>
        <taxon>Flavobacteriia</taxon>
        <taxon>Flavobacteriales</taxon>
        <taxon>Flavobacteriaceae</taxon>
        <taxon>Rasiella</taxon>
    </lineage>
</organism>
<name>A0A6G6GMY2_9FLAO</name>
<keyword evidence="3 5" id="KW-0067">ATP-binding</keyword>
<dbReference type="RefSeq" id="WP_164679862.1">
    <property type="nucleotide sequence ID" value="NZ_CP049057.1"/>
</dbReference>
<evidence type="ECO:0000256" key="2">
    <source>
        <dbReference type="ARBA" id="ARBA00022741"/>
    </source>
</evidence>